<keyword evidence="2" id="KW-0732">Signal</keyword>
<feature type="compositionally biased region" description="Basic and acidic residues" evidence="1">
    <location>
        <begin position="427"/>
        <end position="438"/>
    </location>
</feature>
<feature type="region of interest" description="Disordered" evidence="1">
    <location>
        <begin position="382"/>
        <end position="476"/>
    </location>
</feature>
<feature type="region of interest" description="Disordered" evidence="1">
    <location>
        <begin position="103"/>
        <end position="133"/>
    </location>
</feature>
<dbReference type="SMART" id="SM00209">
    <property type="entry name" value="TSP1"/>
    <property type="match status" value="1"/>
</dbReference>
<evidence type="ECO:0008006" key="4">
    <source>
        <dbReference type="Google" id="ProtNLM"/>
    </source>
</evidence>
<feature type="compositionally biased region" description="Basic and acidic residues" evidence="1">
    <location>
        <begin position="555"/>
        <end position="568"/>
    </location>
</feature>
<evidence type="ECO:0000313" key="3">
    <source>
        <dbReference type="EMBL" id="CEM46023.1"/>
    </source>
</evidence>
<sequence>MAALPSLLPLGGFALLYGISTASVRYATQDSRHSVYKHPHSRARGGPRASGHPLPDLSNDLERGGAPPRSSVGEEFERCPARETPLHSLSAAPLRVSADPLKKTAGADVPNSLLGSHNETTAHPPNEAEDASVSVGNCTKDEILLEFFPDADAPPKGSCCPLPSLACAGCATYTGGNQCELCQPGFVLQCRDPDSDPNCATPVCVACVDIPGFIDQNGKSCSAVCDASKPPEYWQSENMRPTLEKSRSKKGHVSAKDACCACGGGLRQATPFTYDQSSDFIVNQTIKLLPMPRTATHYVPSAGCKLSEYGLTLNGETGEVSGTPVSENPIQVSCSILALQNAEEGLVFNATLSFSTQMFGYGHHVLSIDSPEAQLLTATTSETTHPVPPMHSNHSSAKRTAASLLHQSPSPSLAETTTPPSTFRSLVEVRSHEDRWDHIPSPSEEEQLGEETPTLLARSSTASSSSSTLSSNSTQTMTLISHPPVPASGYVGGKWKLVCTPDAPWLHIGFGGDLWGTDSLPKAAGVGFPLDSTPMLHETGLVGPFEDLVSQLEDKVGGSPKDKKDNGKDTPSAPVVPLDSALAVQCQISGVRKPPQTHNSTSAGPSRSEADQLDLLIVNPKTWSGIEYPSFPTEGLSLSLGTPLPISSPFKPSDSGKKNGQVQRLRPALFSAVCAKEGQSEVVTEHNVRTGIVSLKTSSSSLVSLFHLDPLTGILSGETGVGDPAEIDFTLTEQSLRAELALVCWVWGRQWAPENASAHHWVKSARLNFVLADSTCWQQIILPSKALQPAFLLGADLDKMANAKSSSDTCRKACTSLPNCAAYTFDSSGGCQAVQRVDHYMSVQEGGCSSVDGSTSPDCTSAHFRLRNCFLMKTCLHLQIPNEAWLTGTFCPLVPDLKTRSALYARQGGTQKDGKYLVPYVAARDPEGLCPSGGTKWLLQEVSPGEDFVDPEASEFFLKGEVVACVPSSLTGSVTLKGGNQGNTLHSIFFFQPQTCPSPMAVVSGSPGQKATNGDGGGDEKEEVSESEKEEEGQDGGALSSERIYIFDHPLINEPPTTPSAREKATSPPPLGDDPGHTVDPCDCFPAEWGGNYPVVDEQLRSLPAAMKNDFAAGNMPSFLVARGPVSCLLGDMISLAETDKFEICEKLCILNPNCYYFWLGTSGSLHQCRLFVSCSALMLQQSTAEMKAISGTLYALVRQAACLVANPEECHAQTKRRQFLTGTAGAQNAPAGLLQIDQEEVSASSAGGVDEDALLGDAGRETLTGAASVSSGGARSSAGADSAVSLSGEGTVLGKAPVAWKAGQKDPVFGNVWMDDINWSMATMPAHPPPQYGTVSPSQFGPISAVQWAGGSVDFTVNPRLIDGDELNMPFYTGRAPPNVAAYIDLGASKEINTVTIVNRCDKSPAAIWGGLDPQIGKKTAWNITTYVTDVDISGLYLDPATADRADVVKCGNSGQVDLCKSIDMKCDVPLKGQFILLRRLGSGKPVFVEEKWRTGFESLLTDGDFDKPWTAKEGVPGPQYIRIDLQQYALVERVAISPANFPQGDDRYFTTSGAQVFVGSDASFPGRNFLCGDFNHSPVSMRQMDLTKYVRCFVSVKETGVMGRYVYIYNHDNRVPFSIREIQVFGEVGMSQYGEWSPWGACKSPTGANCGRGVQTRTRTCVPPAIGARGVTDQNCQDKDNLGINFGPSTQQQACKLSRCPEEVPQQPPQKPAEQPTGKPPQTPAEPAGKPPQQPVVQQLGCLAEHLMLSCELNKQLGFKIDECGQCKYRPVADAPNYKKKTLLPSEFQSGAQLTASCWKDRFRLLDNKAGSKPVPAVGLTCVDGEWIDHYGDPAFANHECASCLEVAGGAMNTLAKGGNYPMYFTERMAWMLVFQTARNDARTLYVDPDSPSGRQLAAALVPPADRIPARTTVLPPYSAFVLLQEKLAPGTLNLQATQLGWCLEAGLGSKPGQNQIATEASGCYQAGSAFRPESLLQILAEGAAQFVKSNDFEWGANSSGLLLQESHQSKDGPRLPGVGAAAERGGVSVSRDARVAERDFSNGTAGVLVSTVASEKEGVAGDQVLLDNDWAVRDFGVSDPEAIQKSSALLTEKFQDFPLFTQAAALQGLQFNKDGSLKVGGLRTLAPNILDPVAGNPSIYQQLPMWDLRDDMVALGCRLPDEVLSQIVSVKPAFENEVLQGMDIHFSCYRVATLGGCKNVTATRGSLDPQDGRDARSVGRRPGKMP</sequence>
<evidence type="ECO:0000256" key="1">
    <source>
        <dbReference type="SAM" id="MobiDB-lite"/>
    </source>
</evidence>
<feature type="compositionally biased region" description="Polar residues" evidence="1">
    <location>
        <begin position="596"/>
        <end position="605"/>
    </location>
</feature>
<organism evidence="3">
    <name type="scientific">Chromera velia CCMP2878</name>
    <dbReference type="NCBI Taxonomy" id="1169474"/>
    <lineage>
        <taxon>Eukaryota</taxon>
        <taxon>Sar</taxon>
        <taxon>Alveolata</taxon>
        <taxon>Colpodellida</taxon>
        <taxon>Chromeraceae</taxon>
        <taxon>Chromera</taxon>
    </lineage>
</organism>
<feature type="compositionally biased region" description="Acidic residues" evidence="1">
    <location>
        <begin position="1020"/>
        <end position="1034"/>
    </location>
</feature>
<dbReference type="EMBL" id="CDMZ01003345">
    <property type="protein sequence ID" value="CEM46023.1"/>
    <property type="molecule type" value="Genomic_DNA"/>
</dbReference>
<dbReference type="SUPFAM" id="SSF82895">
    <property type="entry name" value="TSP-1 type 1 repeat"/>
    <property type="match status" value="1"/>
</dbReference>
<feature type="chain" id="PRO_5005191814" description="Apple domain-containing protein" evidence="2">
    <location>
        <begin position="23"/>
        <end position="2229"/>
    </location>
</feature>
<gene>
    <name evidence="3" type="ORF">Cvel_7735</name>
</gene>
<feature type="compositionally biased region" description="Basic residues" evidence="1">
    <location>
        <begin position="34"/>
        <end position="45"/>
    </location>
</feature>
<dbReference type="PhylomeDB" id="A0A0G4HP76"/>
<feature type="region of interest" description="Disordered" evidence="1">
    <location>
        <begin position="589"/>
        <end position="611"/>
    </location>
</feature>
<feature type="region of interest" description="Disordered" evidence="1">
    <location>
        <begin position="555"/>
        <end position="576"/>
    </location>
</feature>
<dbReference type="VEuPathDB" id="CryptoDB:Cvel_7735"/>
<feature type="compositionally biased region" description="Polar residues" evidence="1">
    <location>
        <begin position="405"/>
        <end position="424"/>
    </location>
</feature>
<protein>
    <recommendedName>
        <fullName evidence="4">Apple domain-containing protein</fullName>
    </recommendedName>
</protein>
<feature type="region of interest" description="Disordered" evidence="1">
    <location>
        <begin position="1000"/>
        <end position="1077"/>
    </location>
</feature>
<feature type="compositionally biased region" description="Pro residues" evidence="1">
    <location>
        <begin position="1720"/>
        <end position="1736"/>
    </location>
</feature>
<dbReference type="InterPro" id="IPR008979">
    <property type="entry name" value="Galactose-bd-like_sf"/>
</dbReference>
<feature type="compositionally biased region" description="Low complexity" evidence="1">
    <location>
        <begin position="452"/>
        <end position="476"/>
    </location>
</feature>
<feature type="region of interest" description="Disordered" evidence="1">
    <location>
        <begin position="33"/>
        <end position="81"/>
    </location>
</feature>
<dbReference type="Gene3D" id="2.20.100.10">
    <property type="entry name" value="Thrombospondin type-1 (TSP1) repeat"/>
    <property type="match status" value="1"/>
</dbReference>
<feature type="signal peptide" evidence="2">
    <location>
        <begin position="1"/>
        <end position="22"/>
    </location>
</feature>
<feature type="region of interest" description="Disordered" evidence="1">
    <location>
        <begin position="2205"/>
        <end position="2229"/>
    </location>
</feature>
<accession>A0A0G4HP76</accession>
<reference evidence="3" key="1">
    <citation type="submission" date="2014-11" db="EMBL/GenBank/DDBJ databases">
        <authorList>
            <person name="Otto D Thomas"/>
            <person name="Naeem Raeece"/>
        </authorList>
    </citation>
    <scope>NUCLEOTIDE SEQUENCE</scope>
</reference>
<dbReference type="Gene3D" id="2.60.120.260">
    <property type="entry name" value="Galactose-binding domain-like"/>
    <property type="match status" value="1"/>
</dbReference>
<dbReference type="InterPro" id="IPR000884">
    <property type="entry name" value="TSP1_rpt"/>
</dbReference>
<proteinExistence type="predicted"/>
<feature type="region of interest" description="Disordered" evidence="1">
    <location>
        <begin position="1699"/>
        <end position="1736"/>
    </location>
</feature>
<dbReference type="SUPFAM" id="SSF49785">
    <property type="entry name" value="Galactose-binding domain-like"/>
    <property type="match status" value="1"/>
</dbReference>
<feature type="compositionally biased region" description="Polar residues" evidence="1">
    <location>
        <begin position="113"/>
        <end position="123"/>
    </location>
</feature>
<evidence type="ECO:0000256" key="2">
    <source>
        <dbReference type="SAM" id="SignalP"/>
    </source>
</evidence>
<dbReference type="PROSITE" id="PS50092">
    <property type="entry name" value="TSP1"/>
    <property type="match status" value="1"/>
</dbReference>
<dbReference type="InterPro" id="IPR036383">
    <property type="entry name" value="TSP1_rpt_sf"/>
</dbReference>
<name>A0A0G4HP76_9ALVE</name>